<dbReference type="AlphaFoldDB" id="A0A171KVM6"/>
<accession>A0A171KVM6</accession>
<dbReference type="PANTHER" id="PTHR43605:SF10">
    <property type="entry name" value="ACYL-COA SYNTHETASE MEDIUM CHAIN FAMILY MEMBER 3"/>
    <property type="match status" value="1"/>
</dbReference>
<keyword evidence="3" id="KW-0547">Nucleotide-binding</keyword>
<dbReference type="Gene3D" id="3.40.50.12780">
    <property type="entry name" value="N-terminal domain of ligase-like"/>
    <property type="match status" value="1"/>
</dbReference>
<keyword evidence="10" id="KW-1185">Reference proteome</keyword>
<keyword evidence="6" id="KW-0472">Membrane</keyword>
<evidence type="ECO:0000256" key="6">
    <source>
        <dbReference type="SAM" id="Phobius"/>
    </source>
</evidence>
<dbReference type="GO" id="GO:0015645">
    <property type="term" value="F:fatty acid ligase activity"/>
    <property type="evidence" value="ECO:0007669"/>
    <property type="project" value="TreeGrafter"/>
</dbReference>
<evidence type="ECO:0000313" key="8">
    <source>
        <dbReference type="EMBL" id="KKO72943.1"/>
    </source>
</evidence>
<feature type="region of interest" description="Disordered" evidence="5">
    <location>
        <begin position="429"/>
        <end position="479"/>
    </location>
</feature>
<evidence type="ECO:0000256" key="1">
    <source>
        <dbReference type="ARBA" id="ARBA00006432"/>
    </source>
</evidence>
<evidence type="ECO:0000259" key="7">
    <source>
        <dbReference type="Pfam" id="PF00501"/>
    </source>
</evidence>
<comment type="similarity">
    <text evidence="1">Belongs to the ATP-dependent AMP-binding enzyme family.</text>
</comment>
<dbReference type="EMBL" id="LBNE01000001">
    <property type="protein sequence ID" value="KKO72943.1"/>
    <property type="molecule type" value="Genomic_DNA"/>
</dbReference>
<dbReference type="InterPro" id="IPR000873">
    <property type="entry name" value="AMP-dep_synth/lig_dom"/>
</dbReference>
<evidence type="ECO:0000256" key="5">
    <source>
        <dbReference type="SAM" id="MobiDB-lite"/>
    </source>
</evidence>
<evidence type="ECO:0000256" key="4">
    <source>
        <dbReference type="ARBA" id="ARBA00022840"/>
    </source>
</evidence>
<dbReference type="EMBL" id="SGWZ01000001">
    <property type="protein sequence ID" value="RZS73844.1"/>
    <property type="molecule type" value="Genomic_DNA"/>
</dbReference>
<organism evidence="8 10">
    <name type="scientific">Kerstersia gyiorum</name>
    <dbReference type="NCBI Taxonomy" id="206506"/>
    <lineage>
        <taxon>Bacteria</taxon>
        <taxon>Pseudomonadati</taxon>
        <taxon>Pseudomonadota</taxon>
        <taxon>Betaproteobacteria</taxon>
        <taxon>Burkholderiales</taxon>
        <taxon>Alcaligenaceae</taxon>
        <taxon>Kerstersia</taxon>
    </lineage>
</organism>
<gene>
    <name evidence="8" type="ORF">AAV32_01005</name>
    <name evidence="9" type="ORF">EV679_1050</name>
</gene>
<dbReference type="GO" id="GO:0006637">
    <property type="term" value="P:acyl-CoA metabolic process"/>
    <property type="evidence" value="ECO:0007669"/>
    <property type="project" value="TreeGrafter"/>
</dbReference>
<protein>
    <submittedName>
        <fullName evidence="9">Acetyl-CoA synthetase</fullName>
    </submittedName>
</protein>
<evidence type="ECO:0000313" key="11">
    <source>
        <dbReference type="Proteomes" id="UP000292039"/>
    </source>
</evidence>
<dbReference type="GO" id="GO:0004321">
    <property type="term" value="F:fatty-acyl-CoA synthase activity"/>
    <property type="evidence" value="ECO:0007669"/>
    <property type="project" value="TreeGrafter"/>
</dbReference>
<feature type="domain" description="AMP-dependent synthetase/ligase" evidence="7">
    <location>
        <begin position="38"/>
        <end position="388"/>
    </location>
</feature>
<dbReference type="GO" id="GO:0005524">
    <property type="term" value="F:ATP binding"/>
    <property type="evidence" value="ECO:0007669"/>
    <property type="project" value="UniProtKB-KW"/>
</dbReference>
<dbReference type="OrthoDB" id="9766486at2"/>
<dbReference type="Proteomes" id="UP000292039">
    <property type="component" value="Unassembled WGS sequence"/>
</dbReference>
<dbReference type="RefSeq" id="WP_068366604.1">
    <property type="nucleotide sequence ID" value="NZ_CBCSEB010000002.1"/>
</dbReference>
<dbReference type="Proteomes" id="UP000078084">
    <property type="component" value="Unassembled WGS sequence"/>
</dbReference>
<name>A0A171KVM6_9BURK</name>
<evidence type="ECO:0000313" key="10">
    <source>
        <dbReference type="Proteomes" id="UP000078084"/>
    </source>
</evidence>
<comment type="caution">
    <text evidence="8">The sequence shown here is derived from an EMBL/GenBank/DDBJ whole genome shotgun (WGS) entry which is preliminary data.</text>
</comment>
<dbReference type="GO" id="GO:0006633">
    <property type="term" value="P:fatty acid biosynthetic process"/>
    <property type="evidence" value="ECO:0007669"/>
    <property type="project" value="TreeGrafter"/>
</dbReference>
<dbReference type="PANTHER" id="PTHR43605">
    <property type="entry name" value="ACYL-COENZYME A SYNTHETASE"/>
    <property type="match status" value="1"/>
</dbReference>
<sequence>MNDQYSQLYESFRWLLPAQFNLAQPCCVQWAISPSDARRVALVVEKSEGDATTWQYGQLQNISSRLAGGMARMGVQRGDRVALLLSDPAYLVIAALAAWTLGAIVMPLSARLSPTQLAQRLRQAAPRVVVLDDLALAAYLAERARLPAGTRLVGQGMDSEHCIAWKGLLARQPNGLQPVPLPPDAPAMLHFPPEAGPHHGGVLLPHSALIGNLPAFVASLDWFPRGKDRLWVAANWSQADVLLGAVLPALYFGATAIAITQPPDAASLLSRLYRLRISDMIATQDTLREFCAPGHPPLPLASLNAIAAIVTDAYRETDMQRCQELLGRRPNAVYGVHGMYGLAGDSGEKWPVADHSPGRPYPGHYLAALDPADNELPPGVQGELALRQYDRHGHADPLFPVGIWQQGEIQPAPATWMRTGLQAALDSEGRIMPLPPPAAEKAQGSHRSSRPSASRANHRPAPKPKTPLPRNRRAPGSTA</sequence>
<dbReference type="STRING" id="206506.AAV32_01005"/>
<keyword evidence="2" id="KW-0436">Ligase</keyword>
<keyword evidence="4" id="KW-0067">ATP-binding</keyword>
<dbReference type="Pfam" id="PF00501">
    <property type="entry name" value="AMP-binding"/>
    <property type="match status" value="1"/>
</dbReference>
<keyword evidence="6" id="KW-0812">Transmembrane</keyword>
<feature type="transmembrane region" description="Helical" evidence="6">
    <location>
        <begin position="89"/>
        <end position="110"/>
    </location>
</feature>
<keyword evidence="6" id="KW-1133">Transmembrane helix</keyword>
<proteinExistence type="inferred from homology"/>
<evidence type="ECO:0000313" key="9">
    <source>
        <dbReference type="EMBL" id="RZS73844.1"/>
    </source>
</evidence>
<dbReference type="InterPro" id="IPR051087">
    <property type="entry name" value="Mitochondrial_ACSM"/>
</dbReference>
<evidence type="ECO:0000256" key="3">
    <source>
        <dbReference type="ARBA" id="ARBA00022741"/>
    </source>
</evidence>
<reference evidence="9 11" key="2">
    <citation type="submission" date="2019-02" db="EMBL/GenBank/DDBJ databases">
        <title>Genomic Encyclopedia of Type Strains, Phase IV (KMG-IV): sequencing the most valuable type-strain genomes for metagenomic binning, comparative biology and taxonomic classification.</title>
        <authorList>
            <person name="Goeker M."/>
        </authorList>
    </citation>
    <scope>NUCLEOTIDE SEQUENCE [LARGE SCALE GENOMIC DNA]</scope>
    <source>
        <strain evidence="9 11">DSM 16618</strain>
    </source>
</reference>
<evidence type="ECO:0000256" key="2">
    <source>
        <dbReference type="ARBA" id="ARBA00022598"/>
    </source>
</evidence>
<reference evidence="8 10" key="1">
    <citation type="submission" date="2015-04" db="EMBL/GenBank/DDBJ databases">
        <title>Genome sequence of Kerstersia gyiorum CG1.</title>
        <authorList>
            <person name="Greninger A.L."/>
            <person name="Kozyreva V."/>
            <person name="Chaturvedi V."/>
        </authorList>
    </citation>
    <scope>NUCLEOTIDE SEQUENCE [LARGE SCALE GENOMIC DNA]</scope>
    <source>
        <strain evidence="8 10">CG1</strain>
    </source>
</reference>
<dbReference type="SUPFAM" id="SSF56801">
    <property type="entry name" value="Acetyl-CoA synthetase-like"/>
    <property type="match status" value="1"/>
</dbReference>
<dbReference type="GeneID" id="99727449"/>
<dbReference type="InterPro" id="IPR042099">
    <property type="entry name" value="ANL_N_sf"/>
</dbReference>